<evidence type="ECO:0000313" key="2">
    <source>
        <dbReference type="Proteomes" id="UP000535937"/>
    </source>
</evidence>
<accession>A0A7W4WCF2</accession>
<protein>
    <submittedName>
        <fullName evidence="1">Uncharacterized protein</fullName>
    </submittedName>
</protein>
<comment type="caution">
    <text evidence="1">The sequence shown here is derived from an EMBL/GenBank/DDBJ whole genome shotgun (WGS) entry which is preliminary data.</text>
</comment>
<proteinExistence type="predicted"/>
<gene>
    <name evidence="1" type="ORF">FHS09_002535</name>
</gene>
<keyword evidence="2" id="KW-1185">Reference proteome</keyword>
<dbReference type="EMBL" id="JACHWZ010000011">
    <property type="protein sequence ID" value="MBB3061695.1"/>
    <property type="molecule type" value="Genomic_DNA"/>
</dbReference>
<dbReference type="AlphaFoldDB" id="A0A7W4WCF2"/>
<dbReference type="RefSeq" id="WP_183460353.1">
    <property type="nucleotide sequence ID" value="NZ_JACHWZ010000011.1"/>
</dbReference>
<reference evidence="1 2" key="1">
    <citation type="submission" date="2020-08" db="EMBL/GenBank/DDBJ databases">
        <title>Genomic Encyclopedia of Type Strains, Phase III (KMG-III): the genomes of soil and plant-associated and newly described type strains.</title>
        <authorList>
            <person name="Whitman W."/>
        </authorList>
    </citation>
    <scope>NUCLEOTIDE SEQUENCE [LARGE SCALE GENOMIC DNA]</scope>
    <source>
        <strain evidence="1 2">CECT 8799</strain>
    </source>
</reference>
<evidence type="ECO:0000313" key="1">
    <source>
        <dbReference type="EMBL" id="MBB3061695.1"/>
    </source>
</evidence>
<dbReference type="Proteomes" id="UP000535937">
    <property type="component" value="Unassembled WGS sequence"/>
</dbReference>
<name>A0A7W4WCF2_9GAMM</name>
<sequence>MDKSTALETLRLSPGAEPKAIVAAYTRLARRYPMHQFPERHGRLLQAKEILLNPAGVFHKILFDEEVSLDWYPPRQPQGTRQEPALAHSLAAILRPAILNAGSVPFASTASIDDMLGMIDPKVLAGLLESFGDDPY</sequence>
<organism evidence="1 2">
    <name type="scientific">Microbulbifer rhizosphaerae</name>
    <dbReference type="NCBI Taxonomy" id="1562603"/>
    <lineage>
        <taxon>Bacteria</taxon>
        <taxon>Pseudomonadati</taxon>
        <taxon>Pseudomonadota</taxon>
        <taxon>Gammaproteobacteria</taxon>
        <taxon>Cellvibrionales</taxon>
        <taxon>Microbulbiferaceae</taxon>
        <taxon>Microbulbifer</taxon>
    </lineage>
</organism>